<dbReference type="InterPro" id="IPR047215">
    <property type="entry name" value="Galactose_mutarotase-like"/>
</dbReference>
<feature type="binding site" evidence="11">
    <location>
        <begin position="175"/>
        <end position="177"/>
    </location>
    <ligand>
        <name>beta-D-galactose</name>
        <dbReference type="ChEBI" id="CHEBI:27667"/>
    </ligand>
</feature>
<evidence type="ECO:0000256" key="3">
    <source>
        <dbReference type="ARBA" id="ARBA00006206"/>
    </source>
</evidence>
<dbReference type="PANTHER" id="PTHR10091:SF0">
    <property type="entry name" value="GALACTOSE MUTAROTASE"/>
    <property type="match status" value="1"/>
</dbReference>
<evidence type="ECO:0000313" key="12">
    <source>
        <dbReference type="EMBL" id="SJZ77179.1"/>
    </source>
</evidence>
<dbReference type="PANTHER" id="PTHR10091">
    <property type="entry name" value="ALDOSE-1-EPIMERASE"/>
    <property type="match status" value="1"/>
</dbReference>
<protein>
    <recommendedName>
        <fullName evidence="8">Aldose 1-epimerase</fullName>
        <ecNumber evidence="8">5.1.3.3</ecNumber>
    </recommendedName>
</protein>
<dbReference type="CDD" id="cd09019">
    <property type="entry name" value="galactose_mutarotase_like"/>
    <property type="match status" value="1"/>
</dbReference>
<dbReference type="GO" id="GO:0005737">
    <property type="term" value="C:cytoplasm"/>
    <property type="evidence" value="ECO:0007669"/>
    <property type="project" value="TreeGrafter"/>
</dbReference>
<dbReference type="RefSeq" id="WP_078831179.1">
    <property type="nucleotide sequence ID" value="NZ_FUWH01000004.1"/>
</dbReference>
<name>A0A1T4ND14_9BACT</name>
<evidence type="ECO:0000256" key="2">
    <source>
        <dbReference type="ARBA" id="ARBA00005028"/>
    </source>
</evidence>
<feature type="binding site" evidence="11">
    <location>
        <begin position="79"/>
        <end position="80"/>
    </location>
    <ligand>
        <name>beta-D-galactose</name>
        <dbReference type="ChEBI" id="CHEBI:27667"/>
    </ligand>
</feature>
<evidence type="ECO:0000256" key="7">
    <source>
        <dbReference type="ARBA" id="ARBA00023277"/>
    </source>
</evidence>
<accession>A0A1T4ND14</accession>
<dbReference type="OrthoDB" id="9779408at2"/>
<dbReference type="EMBL" id="FUWH01000004">
    <property type="protein sequence ID" value="SJZ77179.1"/>
    <property type="molecule type" value="Genomic_DNA"/>
</dbReference>
<dbReference type="GO" id="GO:0030246">
    <property type="term" value="F:carbohydrate binding"/>
    <property type="evidence" value="ECO:0007669"/>
    <property type="project" value="InterPro"/>
</dbReference>
<comment type="pathway">
    <text evidence="2 8">Carbohydrate metabolism; hexose metabolism.</text>
</comment>
<dbReference type="GO" id="GO:0033499">
    <property type="term" value="P:galactose catabolic process via UDP-galactose, Leloir pathway"/>
    <property type="evidence" value="ECO:0007669"/>
    <property type="project" value="TreeGrafter"/>
</dbReference>
<comment type="subunit">
    <text evidence="4">Monomer.</text>
</comment>
<keyword evidence="5" id="KW-0106">Calcium</keyword>
<dbReference type="AlphaFoldDB" id="A0A1T4ND14"/>
<evidence type="ECO:0000256" key="6">
    <source>
        <dbReference type="ARBA" id="ARBA00023235"/>
    </source>
</evidence>
<feature type="binding site" evidence="10">
    <location>
        <position position="241"/>
    </location>
    <ligand>
        <name>beta-D-galactose</name>
        <dbReference type="ChEBI" id="CHEBI:27667"/>
    </ligand>
</feature>
<dbReference type="PIRSF" id="PIRSF005096">
    <property type="entry name" value="GALM"/>
    <property type="match status" value="1"/>
</dbReference>
<keyword evidence="13" id="KW-1185">Reference proteome</keyword>
<dbReference type="Pfam" id="PF01263">
    <property type="entry name" value="Aldose_epim"/>
    <property type="match status" value="1"/>
</dbReference>
<evidence type="ECO:0000256" key="11">
    <source>
        <dbReference type="PIRSR" id="PIRSR005096-3"/>
    </source>
</evidence>
<comment type="catalytic activity">
    <reaction evidence="8">
        <text>alpha-D-glucose = beta-D-glucose</text>
        <dbReference type="Rhea" id="RHEA:10264"/>
        <dbReference type="ChEBI" id="CHEBI:15903"/>
        <dbReference type="ChEBI" id="CHEBI:17925"/>
        <dbReference type="EC" id="5.1.3.3"/>
    </reaction>
</comment>
<dbReference type="Proteomes" id="UP000190888">
    <property type="component" value="Unassembled WGS sequence"/>
</dbReference>
<proteinExistence type="inferred from homology"/>
<evidence type="ECO:0000256" key="10">
    <source>
        <dbReference type="PIRSR" id="PIRSR005096-2"/>
    </source>
</evidence>
<evidence type="ECO:0000256" key="1">
    <source>
        <dbReference type="ARBA" id="ARBA00001913"/>
    </source>
</evidence>
<dbReference type="EC" id="5.1.3.3" evidence="8"/>
<evidence type="ECO:0000256" key="5">
    <source>
        <dbReference type="ARBA" id="ARBA00022837"/>
    </source>
</evidence>
<feature type="active site" description="Proton acceptor" evidence="9">
    <location>
        <position position="304"/>
    </location>
</feature>
<keyword evidence="6 8" id="KW-0413">Isomerase</keyword>
<dbReference type="InterPro" id="IPR014718">
    <property type="entry name" value="GH-type_carb-bd"/>
</dbReference>
<feature type="active site" description="Proton donor" evidence="9">
    <location>
        <position position="175"/>
    </location>
</feature>
<reference evidence="12 13" key="1">
    <citation type="submission" date="2017-02" db="EMBL/GenBank/DDBJ databases">
        <authorList>
            <person name="Peterson S.W."/>
        </authorList>
    </citation>
    <scope>NUCLEOTIDE SEQUENCE [LARGE SCALE GENOMIC DNA]</scope>
    <source>
        <strain evidence="12 13">DSM 22335</strain>
    </source>
</reference>
<dbReference type="GO" id="GO:0004034">
    <property type="term" value="F:aldose 1-epimerase activity"/>
    <property type="evidence" value="ECO:0007669"/>
    <property type="project" value="UniProtKB-EC"/>
</dbReference>
<gene>
    <name evidence="12" type="ORF">SAMN04488132_104204</name>
</gene>
<evidence type="ECO:0000256" key="8">
    <source>
        <dbReference type="PIRNR" id="PIRNR005096"/>
    </source>
</evidence>
<dbReference type="InterPro" id="IPR008183">
    <property type="entry name" value="Aldose_1/G6P_1-epimerase"/>
</dbReference>
<sequence length="341" mass="37341">MPLQSQHTGSFEGKDIRLYTFTNANGSQVQVTNYGGIVSSWICADKQGNHSDIVIGLGKPENYIQGHPYFGCLVGRYANRIANGRFSLNGKTYNLSVNNGPNHLHGGVKGFDKAVWNAETAHDSLLLRYVSPDGEEGYPGNLTADVRYSYSDENELKIQYRVTTDADTPVCLTNHSYFNLSGDLDRGILDHSVWIDADHYTPVNEVQIPTGEIAPVAGTAFDFRIPSKTGARIAATEGGYDHNFVLNKRAGNKAAELKDAHSGRLLEVFTDLPGLQFYSGNFLDGTLTNAAGKTIRKHSGVCFESQFFPDSPNQPGFPDAILKAGETWESVTSYKVSLYDL</sequence>
<evidence type="ECO:0000256" key="9">
    <source>
        <dbReference type="PIRSR" id="PIRSR005096-1"/>
    </source>
</evidence>
<dbReference type="STRING" id="413434.SAMN04488132_104204"/>
<evidence type="ECO:0000256" key="4">
    <source>
        <dbReference type="ARBA" id="ARBA00011245"/>
    </source>
</evidence>
<comment type="similarity">
    <text evidence="3 8">Belongs to the aldose epimerase family.</text>
</comment>
<dbReference type="NCBIfam" id="NF008277">
    <property type="entry name" value="PRK11055.1"/>
    <property type="match status" value="1"/>
</dbReference>
<dbReference type="InterPro" id="IPR011013">
    <property type="entry name" value="Gal_mutarotase_sf_dom"/>
</dbReference>
<comment type="cofactor">
    <cofactor evidence="1">
        <name>Ca(2+)</name>
        <dbReference type="ChEBI" id="CHEBI:29108"/>
    </cofactor>
</comment>
<keyword evidence="7 8" id="KW-0119">Carbohydrate metabolism</keyword>
<evidence type="ECO:0000313" key="13">
    <source>
        <dbReference type="Proteomes" id="UP000190888"/>
    </source>
</evidence>
<organism evidence="12 13">
    <name type="scientific">Sediminibacterium ginsengisoli</name>
    <dbReference type="NCBI Taxonomy" id="413434"/>
    <lineage>
        <taxon>Bacteria</taxon>
        <taxon>Pseudomonadati</taxon>
        <taxon>Bacteroidota</taxon>
        <taxon>Chitinophagia</taxon>
        <taxon>Chitinophagales</taxon>
        <taxon>Chitinophagaceae</taxon>
        <taxon>Sediminibacterium</taxon>
    </lineage>
</organism>
<dbReference type="SUPFAM" id="SSF74650">
    <property type="entry name" value="Galactose mutarotase-like"/>
    <property type="match status" value="1"/>
</dbReference>
<dbReference type="GO" id="GO:0006006">
    <property type="term" value="P:glucose metabolic process"/>
    <property type="evidence" value="ECO:0007669"/>
    <property type="project" value="TreeGrafter"/>
</dbReference>
<dbReference type="InterPro" id="IPR015443">
    <property type="entry name" value="Aldose_1-epimerase"/>
</dbReference>
<dbReference type="UniPathway" id="UPA00242"/>
<dbReference type="Gene3D" id="2.70.98.10">
    <property type="match status" value="1"/>
</dbReference>